<feature type="region of interest" description="Disordered" evidence="1">
    <location>
        <begin position="328"/>
        <end position="352"/>
    </location>
</feature>
<dbReference type="Proteomes" id="UP000245783">
    <property type="component" value="Unassembled WGS sequence"/>
</dbReference>
<dbReference type="Gene3D" id="3.40.50.1820">
    <property type="entry name" value="alpha/beta hydrolase"/>
    <property type="match status" value="1"/>
</dbReference>
<dbReference type="OrthoDB" id="3333850at2759"/>
<reference evidence="2 3" key="1">
    <citation type="journal article" date="2018" name="Mol. Biol. Evol.">
        <title>Broad Genomic Sampling Reveals a Smut Pathogenic Ancestry of the Fungal Clade Ustilaginomycotina.</title>
        <authorList>
            <person name="Kijpornyongpan T."/>
            <person name="Mondo S.J."/>
            <person name="Barry K."/>
            <person name="Sandor L."/>
            <person name="Lee J."/>
            <person name="Lipzen A."/>
            <person name="Pangilinan J."/>
            <person name="LaButti K."/>
            <person name="Hainaut M."/>
            <person name="Henrissat B."/>
            <person name="Grigoriev I.V."/>
            <person name="Spatafora J.W."/>
            <person name="Aime M.C."/>
        </authorList>
    </citation>
    <scope>NUCLEOTIDE SEQUENCE [LARGE SCALE GENOMIC DNA]</scope>
    <source>
        <strain evidence="2 3">MCA 4658</strain>
    </source>
</reference>
<dbReference type="SUPFAM" id="SSF53474">
    <property type="entry name" value="alpha/beta-Hydrolases"/>
    <property type="match status" value="1"/>
</dbReference>
<sequence length="461" mass="50410">MSDNHVSVTESRVTVRALYDGWPLGVIVWQPGKQRDQLAQDAAKSVILLAPATGVPCKLFKHFAAFLCSYGHTVLAFDYRMTGSSFPASYAAGPTGLSTSIPETNADASSFESVAALETCLKAHRHQATYEHIGRRDYPAVLLHAWKEHCIVEPTRRRELCIVGHSLGGSILPLALDELKVGPHALQDFKISRVLAVGSSSGWWGYSPTADLSREAGQFIVQESHKEGFANLKKWGLGNPITLAQVNDWLGMIVESPSWYGAYEGDSGWQRAVQHYDLPVLSILFSDDELIGNGSARRVDAILRPLGHNASLVESAREKAYWEAGGEEDPVGATAYKSGSPPDPESVGRSPNASTLTRIHLDVNHNGWVRGSSQVDAKEQEQLPSHIGHIDWIRKEVGTSSASREIWEMCRAWLDERATVPSRSSRIYGGCGGRLDFGPKSDRAIYTPHPIYATTSAKAKI</sequence>
<dbReference type="AlphaFoldDB" id="A0A316W2M6"/>
<dbReference type="InterPro" id="IPR029058">
    <property type="entry name" value="AB_hydrolase_fold"/>
</dbReference>
<proteinExistence type="predicted"/>
<evidence type="ECO:0000256" key="1">
    <source>
        <dbReference type="SAM" id="MobiDB-lite"/>
    </source>
</evidence>
<protein>
    <submittedName>
        <fullName evidence="2">Uncharacterized protein</fullName>
    </submittedName>
</protein>
<accession>A0A316W2M6</accession>
<dbReference type="EMBL" id="KZ819365">
    <property type="protein sequence ID" value="PWN43972.1"/>
    <property type="molecule type" value="Genomic_DNA"/>
</dbReference>
<keyword evidence="3" id="KW-1185">Reference proteome</keyword>
<dbReference type="GeneID" id="37035341"/>
<dbReference type="InParanoid" id="A0A316W2M6"/>
<evidence type="ECO:0000313" key="2">
    <source>
        <dbReference type="EMBL" id="PWN43972.1"/>
    </source>
</evidence>
<evidence type="ECO:0000313" key="3">
    <source>
        <dbReference type="Proteomes" id="UP000245783"/>
    </source>
</evidence>
<name>A0A316W2M6_9BASI</name>
<gene>
    <name evidence="2" type="ORF">IE81DRAFT_321894</name>
</gene>
<organism evidence="2 3">
    <name type="scientific">Ceraceosorus guamensis</name>
    <dbReference type="NCBI Taxonomy" id="1522189"/>
    <lineage>
        <taxon>Eukaryota</taxon>
        <taxon>Fungi</taxon>
        <taxon>Dikarya</taxon>
        <taxon>Basidiomycota</taxon>
        <taxon>Ustilaginomycotina</taxon>
        <taxon>Exobasidiomycetes</taxon>
        <taxon>Ceraceosorales</taxon>
        <taxon>Ceraceosoraceae</taxon>
        <taxon>Ceraceosorus</taxon>
    </lineage>
</organism>
<dbReference type="RefSeq" id="XP_025371132.1">
    <property type="nucleotide sequence ID" value="XM_025513471.1"/>
</dbReference>